<evidence type="ECO:0000313" key="10">
    <source>
        <dbReference type="EMBL" id="GBE60090.1"/>
    </source>
</evidence>
<keyword evidence="4 8" id="KW-0732">Signal</keyword>
<sequence>MSMAHNIKALLALCALYMPCITCHSAFNCDFGYPHELLRRNALASCHMDIDNIGSATVMCPNRVNDTDYVWHPEPTSLEMTYLKTYVNENGKVRSVALSDVVRSESGHTLFWTESNQRETELHLDLSGHKLFAITERRFIFICGPQNLVLSDALQRHLDRLYELDQMQSLPWTAGTPVTQEIAKIGKGLGLFLVNRGRIHLPLQGCGSRASPLFAPDNEVTVDPITGIRSCVVNPMSERRIGFVCEGRIEPDHCMELLLDKNGRVVKPPVPHGYWKFHKHRPWVVAKYFYKFALPPFNGECWCIDSETSQVNARIEIRSKTDYVCDITSNIFRNKVRPIRGPWCSVVLHPGSTLTIKFPIQATNPASIGQPSDDIDRGSSPARLSQLASIYEYETDFSPKDLTVLRQIMAHYDVDIYDDILYRHAIAGDALELDASKISRGEVKLKYHESKPLALKIGQNSFLYHWTLISRNEYVPDKIRAIVQVSFAFTHNYRTIGCDQGMPIVFDPEMTKDSCSTKWMGNGIGGIFQCVYDMMRDVRQVGIRCRPNEELLPDNCGSTGYDLSSNEIMPLPISFRNVTPYRIPGFRVFRMGLHNRPLSFACICVDEHGYETSRLILEYNHPEYHSYTVRRKRVSHTSFPSILLPGRDIGLAINGLTSQTTFMLNGISQQSAILHVGTKLLLYCGIGSAAYVQHQLRIHGPQSYMLATTWLPKQPGEFFYSVNATPDGLKLVKAAYDDLIATTPGGIRVSYQEFEGTPGYQALMIKSNHGAILISKDSVHRQQVPMTFVCGKEIEPSDLSIISGDASTTEASALPNFQTIRSSTQYTWHVVEVNVETTDPYMQGCGVTYSSDELFKPETPPLYDANGQPQFGCKIDIQDAKEAAFYCPAPYLLDPPNCFSQVSVDGEVRNLSDLSKSLVSSHSNHFVILSFDGSLVGVGETLRQTPPLECRCVTVKGIVLSSIQIENYYAK</sequence>
<keyword evidence="6" id="KW-1015">Disulfide bond</keyword>
<dbReference type="Proteomes" id="UP000236319">
    <property type="component" value="Unassembled WGS sequence"/>
</dbReference>
<protein>
    <recommendedName>
        <fullName evidence="9">6-Cys domain-containing protein</fullName>
    </recommendedName>
</protein>
<comment type="caution">
    <text evidence="10">The sequence shown here is derived from an EMBL/GenBank/DDBJ whole genome shotgun (WGS) entry which is preliminary data.</text>
</comment>
<reference evidence="10 11" key="1">
    <citation type="journal article" date="2017" name="BMC Genomics">
        <title>Whole-genome assembly of Babesia ovata and comparative genomics between closely related pathogens.</title>
        <authorList>
            <person name="Yamagishi J."/>
            <person name="Asada M."/>
            <person name="Hakimi H."/>
            <person name="Tanaka T.Q."/>
            <person name="Sugimoto C."/>
            <person name="Kawazu S."/>
        </authorList>
    </citation>
    <scope>NUCLEOTIDE SEQUENCE [LARGE SCALE GENOMIC DNA]</scope>
    <source>
        <strain evidence="10 11">Miyake</strain>
    </source>
</reference>
<dbReference type="GO" id="GO:0009986">
    <property type="term" value="C:cell surface"/>
    <property type="evidence" value="ECO:0007669"/>
    <property type="project" value="UniProtKB-SubCell"/>
</dbReference>
<dbReference type="OrthoDB" id="365660at2759"/>
<dbReference type="RefSeq" id="XP_028866333.1">
    <property type="nucleotide sequence ID" value="XM_029010500.1"/>
</dbReference>
<name>A0A2H6KAS5_9APIC</name>
<organism evidence="10 11">
    <name type="scientific">Babesia ovata</name>
    <dbReference type="NCBI Taxonomy" id="189622"/>
    <lineage>
        <taxon>Eukaryota</taxon>
        <taxon>Sar</taxon>
        <taxon>Alveolata</taxon>
        <taxon>Apicomplexa</taxon>
        <taxon>Aconoidasida</taxon>
        <taxon>Piroplasmida</taxon>
        <taxon>Babesiidae</taxon>
        <taxon>Babesia</taxon>
    </lineage>
</organism>
<evidence type="ECO:0000256" key="8">
    <source>
        <dbReference type="SAM" id="SignalP"/>
    </source>
</evidence>
<feature type="domain" description="6-Cys" evidence="9">
    <location>
        <begin position="841"/>
        <end position="971"/>
    </location>
</feature>
<evidence type="ECO:0000256" key="6">
    <source>
        <dbReference type="ARBA" id="ARBA00023157"/>
    </source>
</evidence>
<gene>
    <name evidence="10" type="ORF">BOVATA_015830</name>
</gene>
<keyword evidence="7" id="KW-0325">Glycoprotein</keyword>
<evidence type="ECO:0000313" key="11">
    <source>
        <dbReference type="Proteomes" id="UP000236319"/>
    </source>
</evidence>
<evidence type="ECO:0000256" key="5">
    <source>
        <dbReference type="ARBA" id="ARBA00023136"/>
    </source>
</evidence>
<dbReference type="GeneID" id="39873860"/>
<dbReference type="GO" id="GO:0005886">
    <property type="term" value="C:plasma membrane"/>
    <property type="evidence" value="ECO:0007669"/>
    <property type="project" value="UniProtKB-SubCell"/>
</dbReference>
<dbReference type="InterPro" id="IPR010884">
    <property type="entry name" value="6_CYS_dom"/>
</dbReference>
<evidence type="ECO:0000256" key="2">
    <source>
        <dbReference type="ARBA" id="ARBA00004241"/>
    </source>
</evidence>
<evidence type="ECO:0000256" key="3">
    <source>
        <dbReference type="ARBA" id="ARBA00022475"/>
    </source>
</evidence>
<evidence type="ECO:0000256" key="4">
    <source>
        <dbReference type="ARBA" id="ARBA00022729"/>
    </source>
</evidence>
<feature type="chain" id="PRO_5014181851" description="6-Cys domain-containing protein" evidence="8">
    <location>
        <begin position="26"/>
        <end position="971"/>
    </location>
</feature>
<dbReference type="InterPro" id="IPR038160">
    <property type="entry name" value="6_CYS_dom_sf"/>
</dbReference>
<accession>A0A2H6KAS5</accession>
<keyword evidence="5" id="KW-0472">Membrane</keyword>
<dbReference type="PROSITE" id="PS51701">
    <property type="entry name" value="6_CYS"/>
    <property type="match status" value="1"/>
</dbReference>
<feature type="signal peptide" evidence="8">
    <location>
        <begin position="1"/>
        <end position="25"/>
    </location>
</feature>
<dbReference type="AlphaFoldDB" id="A0A2H6KAS5"/>
<keyword evidence="3" id="KW-1003">Cell membrane</keyword>
<evidence type="ECO:0000256" key="1">
    <source>
        <dbReference type="ARBA" id="ARBA00004236"/>
    </source>
</evidence>
<keyword evidence="11" id="KW-1185">Reference proteome</keyword>
<comment type="subcellular location">
    <subcellularLocation>
        <location evidence="1">Cell membrane</location>
    </subcellularLocation>
    <subcellularLocation>
        <location evidence="2">Cell surface</location>
    </subcellularLocation>
</comment>
<dbReference type="Pfam" id="PF07422">
    <property type="entry name" value="s48_45"/>
    <property type="match status" value="1"/>
</dbReference>
<evidence type="ECO:0000256" key="7">
    <source>
        <dbReference type="ARBA" id="ARBA00023180"/>
    </source>
</evidence>
<dbReference type="VEuPathDB" id="PiroplasmaDB:BOVATA_015830"/>
<dbReference type="EMBL" id="BDSA01000002">
    <property type="protein sequence ID" value="GBE60090.1"/>
    <property type="molecule type" value="Genomic_DNA"/>
</dbReference>
<dbReference type="Gene3D" id="2.60.40.2860">
    <property type="match status" value="1"/>
</dbReference>
<proteinExistence type="predicted"/>
<evidence type="ECO:0000259" key="9">
    <source>
        <dbReference type="PROSITE" id="PS51701"/>
    </source>
</evidence>